<feature type="coiled-coil region" evidence="2">
    <location>
        <begin position="39"/>
        <end position="66"/>
    </location>
</feature>
<gene>
    <name evidence="4" type="ORF">J7W16_16055</name>
</gene>
<evidence type="ECO:0000313" key="5">
    <source>
        <dbReference type="Proteomes" id="UP000678228"/>
    </source>
</evidence>
<reference evidence="4" key="1">
    <citation type="submission" date="2021-03" db="EMBL/GenBank/DDBJ databases">
        <title>Bacillus suaedae sp. nov., isolated from Suaeda aralocaspica.</title>
        <authorList>
            <person name="Lei R.F.R."/>
        </authorList>
    </citation>
    <scope>NUCLEOTIDE SEQUENCE</scope>
    <source>
        <strain evidence="4">YZJH907-2</strain>
    </source>
</reference>
<evidence type="ECO:0000259" key="3">
    <source>
        <dbReference type="Pfam" id="PF02018"/>
    </source>
</evidence>
<dbReference type="InterPro" id="IPR003305">
    <property type="entry name" value="CenC_carb-bd"/>
</dbReference>
<sequence>MKKWIGTIILTCLIVGSLLMQNVSAKSGPQPNETIGQASIDEKEEVVELNLEKNGLESEVEELDESLTGDQINELLESAEKDLFGWSAVGADIERVEIESIHGNASVRITTENKQEHEGVVLALSPIKPEVNYEYSVYAKGEGDVYLEIEETSSRGQFLKRTQSESVTLTNEWQRIDLNIETVAETNQVDLFILTASQQRALFYTDMIQFNEL</sequence>
<proteinExistence type="predicted"/>
<dbReference type="Gene3D" id="2.60.120.260">
    <property type="entry name" value="Galactose-binding domain-like"/>
    <property type="match status" value="1"/>
</dbReference>
<keyword evidence="2" id="KW-0175">Coiled coil</keyword>
<evidence type="ECO:0000256" key="2">
    <source>
        <dbReference type="SAM" id="Coils"/>
    </source>
</evidence>
<feature type="domain" description="CBM-cenC" evidence="3">
    <location>
        <begin position="80"/>
        <end position="193"/>
    </location>
</feature>
<dbReference type="EMBL" id="JAGKSQ010000007">
    <property type="protein sequence ID" value="MBP3952635.1"/>
    <property type="molecule type" value="Genomic_DNA"/>
</dbReference>
<name>A0A940X0E1_9BACI</name>
<keyword evidence="5" id="KW-1185">Reference proteome</keyword>
<evidence type="ECO:0000313" key="4">
    <source>
        <dbReference type="EMBL" id="MBP3952635.1"/>
    </source>
</evidence>
<keyword evidence="1" id="KW-0378">Hydrolase</keyword>
<organism evidence="4 5">
    <name type="scientific">Halalkalibacter suaedae</name>
    <dbReference type="NCBI Taxonomy" id="2822140"/>
    <lineage>
        <taxon>Bacteria</taxon>
        <taxon>Bacillati</taxon>
        <taxon>Bacillota</taxon>
        <taxon>Bacilli</taxon>
        <taxon>Bacillales</taxon>
        <taxon>Bacillaceae</taxon>
        <taxon>Halalkalibacter</taxon>
    </lineage>
</organism>
<comment type="caution">
    <text evidence="4">The sequence shown here is derived from an EMBL/GenBank/DDBJ whole genome shotgun (WGS) entry which is preliminary data.</text>
</comment>
<dbReference type="RefSeq" id="WP_210598494.1">
    <property type="nucleotide sequence ID" value="NZ_JAGKSQ010000007.1"/>
</dbReference>
<evidence type="ECO:0000256" key="1">
    <source>
        <dbReference type="ARBA" id="ARBA00022801"/>
    </source>
</evidence>
<dbReference type="Proteomes" id="UP000678228">
    <property type="component" value="Unassembled WGS sequence"/>
</dbReference>
<dbReference type="AlphaFoldDB" id="A0A940X0E1"/>
<dbReference type="GO" id="GO:0016798">
    <property type="term" value="F:hydrolase activity, acting on glycosyl bonds"/>
    <property type="evidence" value="ECO:0007669"/>
    <property type="project" value="InterPro"/>
</dbReference>
<dbReference type="Pfam" id="PF02018">
    <property type="entry name" value="CBM_4_9"/>
    <property type="match status" value="1"/>
</dbReference>
<accession>A0A940X0E1</accession>
<protein>
    <submittedName>
        <fullName evidence="4">Carbohydrate binding domain-containing protein</fullName>
    </submittedName>
</protein>